<proteinExistence type="predicted"/>
<organism evidence="2 3">
    <name type="scientific">Roseburia intestinalis L1-82</name>
    <dbReference type="NCBI Taxonomy" id="536231"/>
    <lineage>
        <taxon>Bacteria</taxon>
        <taxon>Bacillati</taxon>
        <taxon>Bacillota</taxon>
        <taxon>Clostridia</taxon>
        <taxon>Lachnospirales</taxon>
        <taxon>Lachnospiraceae</taxon>
        <taxon>Roseburia</taxon>
    </lineage>
</organism>
<evidence type="ECO:0000313" key="2">
    <source>
        <dbReference type="EMBL" id="EEU99389.1"/>
    </source>
</evidence>
<dbReference type="EMBL" id="ABYJ02000211">
    <property type="protein sequence ID" value="EEU99389.1"/>
    <property type="molecule type" value="Genomic_DNA"/>
</dbReference>
<dbReference type="HOGENOM" id="CLU_3172751_0_0_9"/>
<keyword evidence="1" id="KW-0812">Transmembrane</keyword>
<keyword evidence="1" id="KW-1133">Transmembrane helix</keyword>
<keyword evidence="1" id="KW-0472">Membrane</keyword>
<name>C7GFM1_9FIRM</name>
<reference evidence="2 3" key="1">
    <citation type="submission" date="2009-08" db="EMBL/GenBank/DDBJ databases">
        <authorList>
            <person name="Weinstock G."/>
            <person name="Sodergren E."/>
            <person name="Clifton S."/>
            <person name="Fulton L."/>
            <person name="Fulton B."/>
            <person name="Courtney L."/>
            <person name="Fronick C."/>
            <person name="Harrison M."/>
            <person name="Strong C."/>
            <person name="Farmer C."/>
            <person name="Delahaunty K."/>
            <person name="Markovic C."/>
            <person name="Hall O."/>
            <person name="Minx P."/>
            <person name="Tomlinson C."/>
            <person name="Mitreva M."/>
            <person name="Nelson J."/>
            <person name="Hou S."/>
            <person name="Wollam A."/>
            <person name="Pepin K.H."/>
            <person name="Johnson M."/>
            <person name="Bhonagiri V."/>
            <person name="Nash W.E."/>
            <person name="Warren W."/>
            <person name="Chinwalla A."/>
            <person name="Mardis E.R."/>
            <person name="Wilson R.K."/>
        </authorList>
    </citation>
    <scope>NUCLEOTIDE SEQUENCE [LARGE SCALE GENOMIC DNA]</scope>
    <source>
        <strain evidence="2 3">L1-82</strain>
    </source>
</reference>
<evidence type="ECO:0000256" key="1">
    <source>
        <dbReference type="SAM" id="Phobius"/>
    </source>
</evidence>
<dbReference type="Proteomes" id="UP000004828">
    <property type="component" value="Unassembled WGS sequence"/>
</dbReference>
<accession>C7GFM1</accession>
<feature type="transmembrane region" description="Helical" evidence="1">
    <location>
        <begin position="6"/>
        <end position="22"/>
    </location>
</feature>
<dbReference type="AlphaFoldDB" id="C7GFM1"/>
<comment type="caution">
    <text evidence="2">The sequence shown here is derived from an EMBL/GenBank/DDBJ whole genome shotgun (WGS) entry which is preliminary data.</text>
</comment>
<gene>
    <name evidence="2" type="ORF">ROSINTL182_08729</name>
</gene>
<protein>
    <submittedName>
        <fullName evidence="2">Uncharacterized protein</fullName>
    </submittedName>
</protein>
<evidence type="ECO:0000313" key="3">
    <source>
        <dbReference type="Proteomes" id="UP000004828"/>
    </source>
</evidence>
<sequence length="47" mass="5585">MFVHCVIPLSSIIYCAAIVMIYKNKKVLLKYLYILTWRYGKQKGQFV</sequence>